<dbReference type="Pfam" id="PF13411">
    <property type="entry name" value="MerR_1"/>
    <property type="match status" value="1"/>
</dbReference>
<evidence type="ECO:0000259" key="3">
    <source>
        <dbReference type="PROSITE" id="PS50937"/>
    </source>
</evidence>
<sequence>MHKPTSSISAAESRTYTISELAREFGVTPRALRFYEDKDMLHPARDGMMRLYSNRDRARLTIIVRLKRLGLPLADIREILDLYALNDGKRAQTRMMLEKFRKQARELEVQRQDIDTALTELYKGIDWLQGIVENPGPSEESKRQAAAYEQVARKQLDEV</sequence>
<dbReference type="PANTHER" id="PTHR30204:SF58">
    <property type="entry name" value="HTH-TYPE TRANSCRIPTIONAL REGULATOR YFMP"/>
    <property type="match status" value="1"/>
</dbReference>
<evidence type="ECO:0000313" key="4">
    <source>
        <dbReference type="EMBL" id="KCZ96392.1"/>
    </source>
</evidence>
<reference evidence="4 5" key="1">
    <citation type="submission" date="2013-04" db="EMBL/GenBank/DDBJ databases">
        <title>Hyphomonas hirschiana VP5 Genome Sequencing.</title>
        <authorList>
            <person name="Lai Q."/>
            <person name="Shao Z."/>
        </authorList>
    </citation>
    <scope>NUCLEOTIDE SEQUENCE [LARGE SCALE GENOMIC DNA]</scope>
    <source>
        <strain evidence="4 5">VP5</strain>
    </source>
</reference>
<organism evidence="4 5">
    <name type="scientific">Hyphomonas hirschiana VP5</name>
    <dbReference type="NCBI Taxonomy" id="1280951"/>
    <lineage>
        <taxon>Bacteria</taxon>
        <taxon>Pseudomonadati</taxon>
        <taxon>Pseudomonadota</taxon>
        <taxon>Alphaproteobacteria</taxon>
        <taxon>Hyphomonadales</taxon>
        <taxon>Hyphomonadaceae</taxon>
        <taxon>Hyphomonas</taxon>
    </lineage>
</organism>
<evidence type="ECO:0000256" key="1">
    <source>
        <dbReference type="ARBA" id="ARBA00023125"/>
    </source>
</evidence>
<dbReference type="PATRIC" id="fig|1280951.3.peg.381"/>
<name>A0A059G080_9PROT</name>
<dbReference type="AlphaFoldDB" id="A0A059G080"/>
<dbReference type="RefSeq" id="WP_011645696.1">
    <property type="nucleotide sequence ID" value="NZ_ARYI01000001.1"/>
</dbReference>
<keyword evidence="5" id="KW-1185">Reference proteome</keyword>
<dbReference type="PROSITE" id="PS50937">
    <property type="entry name" value="HTH_MERR_2"/>
    <property type="match status" value="1"/>
</dbReference>
<dbReference type="InterPro" id="IPR047057">
    <property type="entry name" value="MerR_fam"/>
</dbReference>
<dbReference type="InterPro" id="IPR009061">
    <property type="entry name" value="DNA-bd_dom_put_sf"/>
</dbReference>
<evidence type="ECO:0000256" key="2">
    <source>
        <dbReference type="SAM" id="Coils"/>
    </source>
</evidence>
<accession>A0A059G080</accession>
<proteinExistence type="predicted"/>
<keyword evidence="2" id="KW-0175">Coiled coil</keyword>
<keyword evidence="1" id="KW-0238">DNA-binding</keyword>
<gene>
    <name evidence="4" type="ORF">HHI_01895</name>
</gene>
<feature type="coiled-coil region" evidence="2">
    <location>
        <begin position="90"/>
        <end position="117"/>
    </location>
</feature>
<dbReference type="InterPro" id="IPR000551">
    <property type="entry name" value="MerR-type_HTH_dom"/>
</dbReference>
<dbReference type="Proteomes" id="UP000025061">
    <property type="component" value="Unassembled WGS sequence"/>
</dbReference>
<dbReference type="SMART" id="SM00422">
    <property type="entry name" value="HTH_MERR"/>
    <property type="match status" value="1"/>
</dbReference>
<protein>
    <submittedName>
        <fullName evidence="4">MerR family transcriptional regulator</fullName>
    </submittedName>
</protein>
<feature type="domain" description="HTH merR-type" evidence="3">
    <location>
        <begin position="15"/>
        <end position="82"/>
    </location>
</feature>
<comment type="caution">
    <text evidence="4">The sequence shown here is derived from an EMBL/GenBank/DDBJ whole genome shotgun (WGS) entry which is preliminary data.</text>
</comment>
<evidence type="ECO:0000313" key="5">
    <source>
        <dbReference type="Proteomes" id="UP000025061"/>
    </source>
</evidence>
<dbReference type="GO" id="GO:0003700">
    <property type="term" value="F:DNA-binding transcription factor activity"/>
    <property type="evidence" value="ECO:0007669"/>
    <property type="project" value="InterPro"/>
</dbReference>
<dbReference type="CDD" id="cd04776">
    <property type="entry name" value="HTH_GnyR"/>
    <property type="match status" value="1"/>
</dbReference>
<dbReference type="EMBL" id="ARYI01000001">
    <property type="protein sequence ID" value="KCZ96392.1"/>
    <property type="molecule type" value="Genomic_DNA"/>
</dbReference>
<dbReference type="SUPFAM" id="SSF46955">
    <property type="entry name" value="Putative DNA-binding domain"/>
    <property type="match status" value="1"/>
</dbReference>
<dbReference type="GO" id="GO:0003677">
    <property type="term" value="F:DNA binding"/>
    <property type="evidence" value="ECO:0007669"/>
    <property type="project" value="UniProtKB-KW"/>
</dbReference>
<dbReference type="Gene3D" id="1.10.1660.10">
    <property type="match status" value="1"/>
</dbReference>
<dbReference type="OrthoDB" id="9803659at2"/>
<dbReference type="PANTHER" id="PTHR30204">
    <property type="entry name" value="REDOX-CYCLING DRUG-SENSING TRANSCRIPTIONAL ACTIVATOR SOXR"/>
    <property type="match status" value="1"/>
</dbReference>